<dbReference type="InterPro" id="IPR050325">
    <property type="entry name" value="Prot/Nucl_acid_deglycase"/>
</dbReference>
<dbReference type="GO" id="GO:0016684">
    <property type="term" value="F:oxidoreductase activity, acting on peroxide as acceptor"/>
    <property type="evidence" value="ECO:0007669"/>
    <property type="project" value="TreeGrafter"/>
</dbReference>
<protein>
    <recommendedName>
        <fullName evidence="2">DJ-1/PfpI domain-containing protein</fullName>
    </recommendedName>
</protein>
<dbReference type="InterPro" id="IPR002818">
    <property type="entry name" value="DJ-1/PfpI"/>
</dbReference>
<comment type="similarity">
    <text evidence="1">Belongs to the peptidase C56 family.</text>
</comment>
<dbReference type="OMA" id="NGGHDTY"/>
<dbReference type="GeneTree" id="ENSGT01050000246110"/>
<dbReference type="Ensembl" id="ENSEBUT00000028383.1">
    <property type="protein sequence ID" value="ENSEBUP00000027807.1"/>
    <property type="gene ID" value="ENSEBUG00000017013.1"/>
</dbReference>
<feature type="domain" description="DJ-1/PfpI" evidence="2">
    <location>
        <begin position="151"/>
        <end position="186"/>
    </location>
</feature>
<dbReference type="AlphaFoldDB" id="A0A8C4RAV2"/>
<dbReference type="InterPro" id="IPR029062">
    <property type="entry name" value="Class_I_gatase-like"/>
</dbReference>
<keyword evidence="4" id="KW-1185">Reference proteome</keyword>
<reference evidence="3" key="1">
    <citation type="submission" date="2025-08" db="UniProtKB">
        <authorList>
            <consortium name="Ensembl"/>
        </authorList>
    </citation>
    <scope>IDENTIFICATION</scope>
</reference>
<sequence length="205" mass="22697">MAAKRALVILAKGAEEMETVIPTDVLRRAGVCQPPPNGVRVDFATPPEYRTLDVTFEWSEAFCACAARTFSVCKVMVPSTNWAAQNQKFKSESTSTHVGRQAETAGITELGSWFFFTLYIEVLSHKSKIISVNMFDLSIMVRHLRSLPHCSAGHYRYTEARVERDGHIITSRGPGTSFEFAFAIVDALLGSEVVGRVKAPLILKE</sequence>
<dbReference type="GO" id="GO:0006979">
    <property type="term" value="P:response to oxidative stress"/>
    <property type="evidence" value="ECO:0007669"/>
    <property type="project" value="TreeGrafter"/>
</dbReference>
<reference evidence="3" key="2">
    <citation type="submission" date="2025-09" db="UniProtKB">
        <authorList>
            <consortium name="Ensembl"/>
        </authorList>
    </citation>
    <scope>IDENTIFICATION</scope>
</reference>
<dbReference type="GO" id="GO:1903189">
    <property type="term" value="P:glyoxal metabolic process"/>
    <property type="evidence" value="ECO:0007669"/>
    <property type="project" value="TreeGrafter"/>
</dbReference>
<dbReference type="GO" id="GO:0005739">
    <property type="term" value="C:mitochondrion"/>
    <property type="evidence" value="ECO:0007669"/>
    <property type="project" value="TreeGrafter"/>
</dbReference>
<evidence type="ECO:0000313" key="4">
    <source>
        <dbReference type="Proteomes" id="UP000694388"/>
    </source>
</evidence>
<proteinExistence type="inferred from homology"/>
<dbReference type="PANTHER" id="PTHR48094">
    <property type="entry name" value="PROTEIN/NUCLEIC ACID DEGLYCASE DJ-1-RELATED"/>
    <property type="match status" value="1"/>
</dbReference>
<evidence type="ECO:0000259" key="2">
    <source>
        <dbReference type="Pfam" id="PF01965"/>
    </source>
</evidence>
<name>A0A8C4RAV2_EPTBU</name>
<evidence type="ECO:0000256" key="1">
    <source>
        <dbReference type="ARBA" id="ARBA00008542"/>
    </source>
</evidence>
<dbReference type="PANTHER" id="PTHR48094:SF12">
    <property type="entry name" value="PARKINSON DISEASE PROTEIN 7 HOMOLOG"/>
    <property type="match status" value="1"/>
</dbReference>
<dbReference type="Pfam" id="PF01965">
    <property type="entry name" value="DJ-1_PfpI"/>
    <property type="match status" value="1"/>
</dbReference>
<evidence type="ECO:0000313" key="3">
    <source>
        <dbReference type="Ensembl" id="ENSEBUP00000027807.1"/>
    </source>
</evidence>
<dbReference type="GO" id="GO:0046295">
    <property type="term" value="P:glycolate biosynthetic process"/>
    <property type="evidence" value="ECO:0007669"/>
    <property type="project" value="TreeGrafter"/>
</dbReference>
<organism evidence="3 4">
    <name type="scientific">Eptatretus burgeri</name>
    <name type="common">Inshore hagfish</name>
    <dbReference type="NCBI Taxonomy" id="7764"/>
    <lineage>
        <taxon>Eukaryota</taxon>
        <taxon>Metazoa</taxon>
        <taxon>Chordata</taxon>
        <taxon>Craniata</taxon>
        <taxon>Vertebrata</taxon>
        <taxon>Cyclostomata</taxon>
        <taxon>Myxini</taxon>
        <taxon>Myxiniformes</taxon>
        <taxon>Myxinidae</taxon>
        <taxon>Eptatretinae</taxon>
        <taxon>Eptatretus</taxon>
    </lineage>
</organism>
<accession>A0A8C4RAV2</accession>
<dbReference type="GO" id="GO:0005634">
    <property type="term" value="C:nucleus"/>
    <property type="evidence" value="ECO:0007669"/>
    <property type="project" value="TreeGrafter"/>
</dbReference>
<dbReference type="SUPFAM" id="SSF52317">
    <property type="entry name" value="Class I glutamine amidotransferase-like"/>
    <property type="match status" value="1"/>
</dbReference>
<dbReference type="Gene3D" id="3.40.50.880">
    <property type="match status" value="2"/>
</dbReference>
<dbReference type="Proteomes" id="UP000694388">
    <property type="component" value="Unplaced"/>
</dbReference>